<keyword evidence="1" id="KW-0812">Transmembrane</keyword>
<evidence type="ECO:0000313" key="2">
    <source>
        <dbReference type="EMBL" id="CRK29275.1"/>
    </source>
</evidence>
<evidence type="ECO:0000313" key="3">
    <source>
        <dbReference type="Proteomes" id="UP000044602"/>
    </source>
</evidence>
<evidence type="ECO:0000256" key="1">
    <source>
        <dbReference type="SAM" id="Phobius"/>
    </source>
</evidence>
<dbReference type="EMBL" id="CVQH01021084">
    <property type="protein sequence ID" value="CRK29275.1"/>
    <property type="molecule type" value="Genomic_DNA"/>
</dbReference>
<dbReference type="AlphaFoldDB" id="A0A0G4M5R4"/>
<feature type="non-terminal residue" evidence="2">
    <location>
        <position position="103"/>
    </location>
</feature>
<sequence length="103" mass="11413">MPSTESLQPLTHEELPLPPPSSQTIFIADNWPPFVGAAVVAQIAHYRHLGRKRTTTSNLRNARFWALAGGGWMITYLGIVTSIAVAQAKVNHYRDPKTRGLYS</sequence>
<proteinExistence type="predicted"/>
<organism evidence="2 3">
    <name type="scientific">Verticillium longisporum</name>
    <name type="common">Verticillium dahliae var. longisporum</name>
    <dbReference type="NCBI Taxonomy" id="100787"/>
    <lineage>
        <taxon>Eukaryota</taxon>
        <taxon>Fungi</taxon>
        <taxon>Dikarya</taxon>
        <taxon>Ascomycota</taxon>
        <taxon>Pezizomycotina</taxon>
        <taxon>Sordariomycetes</taxon>
        <taxon>Hypocreomycetidae</taxon>
        <taxon>Glomerellales</taxon>
        <taxon>Plectosphaerellaceae</taxon>
        <taxon>Verticillium</taxon>
    </lineage>
</organism>
<protein>
    <submittedName>
        <fullName evidence="2">Uncharacterized protein</fullName>
    </submittedName>
</protein>
<reference evidence="2 3" key="1">
    <citation type="submission" date="2015-05" db="EMBL/GenBank/DDBJ databases">
        <authorList>
            <person name="Wang D.B."/>
            <person name="Wang M."/>
        </authorList>
    </citation>
    <scope>NUCLEOTIDE SEQUENCE [LARGE SCALE GENOMIC DNA]</scope>
    <source>
        <strain evidence="2">VL1</strain>
    </source>
</reference>
<keyword evidence="1" id="KW-1133">Transmembrane helix</keyword>
<keyword evidence="1" id="KW-0472">Membrane</keyword>
<name>A0A0G4M5R4_VERLO</name>
<accession>A0A0G4M5R4</accession>
<keyword evidence="3" id="KW-1185">Reference proteome</keyword>
<gene>
    <name evidence="2" type="ORF">BN1708_004940</name>
</gene>
<dbReference type="Proteomes" id="UP000044602">
    <property type="component" value="Unassembled WGS sequence"/>
</dbReference>
<feature type="transmembrane region" description="Helical" evidence="1">
    <location>
        <begin position="25"/>
        <end position="44"/>
    </location>
</feature>
<feature type="transmembrane region" description="Helical" evidence="1">
    <location>
        <begin position="64"/>
        <end position="86"/>
    </location>
</feature>